<protein>
    <recommendedName>
        <fullName evidence="5">Methyltransferase type 12 domain-containing protein</fullName>
    </recommendedName>
</protein>
<dbReference type="InterPro" id="IPR026113">
    <property type="entry name" value="METTL2/6/8-like"/>
</dbReference>
<feature type="compositionally biased region" description="Basic and acidic residues" evidence="4">
    <location>
        <begin position="96"/>
        <end position="105"/>
    </location>
</feature>
<feature type="domain" description="Methyltransferase type 12" evidence="5">
    <location>
        <begin position="168"/>
        <end position="275"/>
    </location>
</feature>
<dbReference type="PANTHER" id="PTHR22809:SF11">
    <property type="entry name" value="TRNA N(3)-METHYLCYTIDINE METHYLTRANSFERASE METTL2"/>
    <property type="match status" value="1"/>
</dbReference>
<feature type="compositionally biased region" description="Basic and acidic residues" evidence="4">
    <location>
        <begin position="400"/>
        <end position="411"/>
    </location>
</feature>
<reference evidence="6 7" key="1">
    <citation type="submission" date="2019-06" db="EMBL/GenBank/DDBJ databases">
        <authorList>
            <person name="Palmer J.M."/>
        </authorList>
    </citation>
    <scope>NUCLEOTIDE SEQUENCE [LARGE SCALE GENOMIC DNA]</scope>
    <source>
        <strain evidence="6 7">TWF191</strain>
    </source>
</reference>
<proteinExistence type="inferred from homology"/>
<accession>A0A6G1MG79</accession>
<dbReference type="AlphaFoldDB" id="A0A6G1MG79"/>
<feature type="region of interest" description="Disordered" evidence="4">
    <location>
        <begin position="400"/>
        <end position="434"/>
    </location>
</feature>
<organism evidence="6 7">
    <name type="scientific">Orbilia oligospora</name>
    <name type="common">Nematode-trapping fungus</name>
    <name type="synonym">Arthrobotrys oligospora</name>
    <dbReference type="NCBI Taxonomy" id="2813651"/>
    <lineage>
        <taxon>Eukaryota</taxon>
        <taxon>Fungi</taxon>
        <taxon>Dikarya</taxon>
        <taxon>Ascomycota</taxon>
        <taxon>Pezizomycotina</taxon>
        <taxon>Orbiliomycetes</taxon>
        <taxon>Orbiliales</taxon>
        <taxon>Orbiliaceae</taxon>
        <taxon>Orbilia</taxon>
    </lineage>
</organism>
<feature type="compositionally biased region" description="Low complexity" evidence="4">
    <location>
        <begin position="50"/>
        <end position="92"/>
    </location>
</feature>
<dbReference type="GO" id="GO:0052735">
    <property type="term" value="F:tRNA (cytidine-3-)-methyltransferase activity"/>
    <property type="evidence" value="ECO:0007669"/>
    <property type="project" value="TreeGrafter"/>
</dbReference>
<gene>
    <name evidence="6" type="ORF">TWF191_008213</name>
</gene>
<evidence type="ECO:0000313" key="7">
    <source>
        <dbReference type="Proteomes" id="UP000483672"/>
    </source>
</evidence>
<dbReference type="EMBL" id="WIPF01000054">
    <property type="protein sequence ID" value="KAF3218543.1"/>
    <property type="molecule type" value="Genomic_DNA"/>
</dbReference>
<keyword evidence="3" id="KW-0808">Transferase</keyword>
<dbReference type="InterPro" id="IPR013217">
    <property type="entry name" value="Methyltransf_12"/>
</dbReference>
<feature type="compositionally biased region" description="Polar residues" evidence="4">
    <location>
        <begin position="1"/>
        <end position="14"/>
    </location>
</feature>
<evidence type="ECO:0000256" key="1">
    <source>
        <dbReference type="ARBA" id="ARBA00009725"/>
    </source>
</evidence>
<evidence type="ECO:0000256" key="3">
    <source>
        <dbReference type="ARBA" id="ARBA00022679"/>
    </source>
</evidence>
<name>A0A6G1MG79_ORBOL</name>
<dbReference type="InterPro" id="IPR029063">
    <property type="entry name" value="SAM-dependent_MTases_sf"/>
</dbReference>
<dbReference type="CDD" id="cd02440">
    <property type="entry name" value="AdoMet_MTases"/>
    <property type="match status" value="1"/>
</dbReference>
<comment type="similarity">
    <text evidence="1">Belongs to the methyltransferase superfamily. METL family.</text>
</comment>
<evidence type="ECO:0000256" key="2">
    <source>
        <dbReference type="ARBA" id="ARBA00022603"/>
    </source>
</evidence>
<dbReference type="PANTHER" id="PTHR22809">
    <property type="entry name" value="METHYLTRANSFERASE-RELATED"/>
    <property type="match status" value="1"/>
</dbReference>
<evidence type="ECO:0000313" key="6">
    <source>
        <dbReference type="EMBL" id="KAF3218543.1"/>
    </source>
</evidence>
<comment type="caution">
    <text evidence="6">The sequence shown here is derived from an EMBL/GenBank/DDBJ whole genome shotgun (WGS) entry which is preliminary data.</text>
</comment>
<dbReference type="Pfam" id="PF08242">
    <property type="entry name" value="Methyltransf_12"/>
    <property type="match status" value="1"/>
</dbReference>
<dbReference type="Gene3D" id="3.40.50.150">
    <property type="entry name" value="Vaccinia Virus protein VP39"/>
    <property type="match status" value="1"/>
</dbReference>
<feature type="region of interest" description="Disordered" evidence="4">
    <location>
        <begin position="1"/>
        <end position="107"/>
    </location>
</feature>
<dbReference type="GO" id="GO:0032259">
    <property type="term" value="P:methylation"/>
    <property type="evidence" value="ECO:0007669"/>
    <property type="project" value="UniProtKB-KW"/>
</dbReference>
<sequence>MADQQDFNPPSVINGSDAHSKISIPPPPLPSDQNPSTKPPRTRQIADAALLSSSLPSKPSSRPPNSDTSSNNTNSTDTPSSSTGPCSESSTPQKQPKPDGLKRSDPFQFGTRYLEEGDDEFAFNAWDHVEVDDEYKAYAEGQYDMQRSNPFPILTTATSATSPPIRLLEVGCGAGNTLFPILSSNKNPNFHIHGADFSKTSIELIRSNELYALHHPKHVSASVWDLGNADGVLPEGIEPESLDVVILIFVFSALHPDQWAHAVKNVNKCLKKGGKVLFRDYGRGDLAQVRFKKGRFLQENFYIRGDGTRVYFFDRDELGNIFDPKYKPQVEEDTEREDTGMKTVLLGVDRRMLVNRARKIKMHRCWLQGLFVKGGDEEVEKTLGEQKGPEPQWMRVAHTDVTDQSQEKEVEQVVDTPGLEEQVKNLDLGSTPSV</sequence>
<dbReference type="Proteomes" id="UP000483672">
    <property type="component" value="Unassembled WGS sequence"/>
</dbReference>
<evidence type="ECO:0000256" key="4">
    <source>
        <dbReference type="SAM" id="MobiDB-lite"/>
    </source>
</evidence>
<evidence type="ECO:0000259" key="5">
    <source>
        <dbReference type="Pfam" id="PF08242"/>
    </source>
</evidence>
<keyword evidence="2" id="KW-0489">Methyltransferase</keyword>
<dbReference type="SUPFAM" id="SSF53335">
    <property type="entry name" value="S-adenosyl-L-methionine-dependent methyltransferases"/>
    <property type="match status" value="1"/>
</dbReference>